<dbReference type="OrthoDB" id="1751077at2759"/>
<proteinExistence type="predicted"/>
<gene>
    <name evidence="2" type="ORF">IFM89_034821</name>
</gene>
<dbReference type="InterPro" id="IPR053151">
    <property type="entry name" value="RNase_H-like"/>
</dbReference>
<dbReference type="AlphaFoldDB" id="A0A835HDF1"/>
<evidence type="ECO:0000313" key="3">
    <source>
        <dbReference type="Proteomes" id="UP000631114"/>
    </source>
</evidence>
<dbReference type="GO" id="GO:0004523">
    <property type="term" value="F:RNA-DNA hybrid ribonuclease activity"/>
    <property type="evidence" value="ECO:0007669"/>
    <property type="project" value="InterPro"/>
</dbReference>
<dbReference type="Gene3D" id="3.30.420.10">
    <property type="entry name" value="Ribonuclease H-like superfamily/Ribonuclease H"/>
    <property type="match status" value="1"/>
</dbReference>
<dbReference type="PROSITE" id="PS50878">
    <property type="entry name" value="RT_POL"/>
    <property type="match status" value="1"/>
</dbReference>
<evidence type="ECO:0000313" key="2">
    <source>
        <dbReference type="EMBL" id="KAF9594838.1"/>
    </source>
</evidence>
<protein>
    <recommendedName>
        <fullName evidence="1">Reverse transcriptase domain-containing protein</fullName>
    </recommendedName>
</protein>
<accession>A0A835HDF1</accession>
<organism evidence="2 3">
    <name type="scientific">Coptis chinensis</name>
    <dbReference type="NCBI Taxonomy" id="261450"/>
    <lineage>
        <taxon>Eukaryota</taxon>
        <taxon>Viridiplantae</taxon>
        <taxon>Streptophyta</taxon>
        <taxon>Embryophyta</taxon>
        <taxon>Tracheophyta</taxon>
        <taxon>Spermatophyta</taxon>
        <taxon>Magnoliopsida</taxon>
        <taxon>Ranunculales</taxon>
        <taxon>Ranunculaceae</taxon>
        <taxon>Coptidoideae</taxon>
        <taxon>Coptis</taxon>
    </lineage>
</organism>
<dbReference type="InterPro" id="IPR000477">
    <property type="entry name" value="RT_dom"/>
</dbReference>
<sequence>MEILGGLLKQVVARKNINYHSKCRRVEVTHLRFADDVLLLCKGEASSMERVKAVMQSFFELIGLKLNVNKTSLLTGSLSPAASMDLAGILGVKLVSPPIKYLGLPLTAARIDDARVAELITNGQWNGTQGGPRQCGYQIHLNTPGNQFPDCPETAKTICQWNKPPPQAFMLNVDGSLQHMASFGGTIRDEEGNVTLMYAGASRKRSILFLELMGIAEGLKAAKMEGIKHLVVNSDSQRAVSIINEEEPTPWYCLNLMCGIRAYKMSFISVSVQHILKEGNRAADHIARNHNEMPHPDFCVLSIIIAYSSHMNYEPP</sequence>
<dbReference type="Pfam" id="PF13456">
    <property type="entry name" value="RVT_3"/>
    <property type="match status" value="1"/>
</dbReference>
<reference evidence="2 3" key="1">
    <citation type="submission" date="2020-10" db="EMBL/GenBank/DDBJ databases">
        <title>The Coptis chinensis genome and diversification of protoberbering-type alkaloids.</title>
        <authorList>
            <person name="Wang B."/>
            <person name="Shu S."/>
            <person name="Song C."/>
            <person name="Liu Y."/>
        </authorList>
    </citation>
    <scope>NUCLEOTIDE SEQUENCE [LARGE SCALE GENOMIC DNA]</scope>
    <source>
        <strain evidence="2">HL-2020</strain>
        <tissue evidence="2">Leaf</tissue>
    </source>
</reference>
<dbReference type="CDD" id="cd06222">
    <property type="entry name" value="RNase_H_like"/>
    <property type="match status" value="1"/>
</dbReference>
<dbReference type="PANTHER" id="PTHR47723">
    <property type="entry name" value="OS05G0353850 PROTEIN"/>
    <property type="match status" value="1"/>
</dbReference>
<name>A0A835HDF1_9MAGN</name>
<dbReference type="PANTHER" id="PTHR47723:SF19">
    <property type="entry name" value="POLYNUCLEOTIDYL TRANSFERASE, RIBONUCLEASE H-LIKE SUPERFAMILY PROTEIN"/>
    <property type="match status" value="1"/>
</dbReference>
<dbReference type="SUPFAM" id="SSF53098">
    <property type="entry name" value="Ribonuclease H-like"/>
    <property type="match status" value="1"/>
</dbReference>
<feature type="domain" description="Reverse transcriptase" evidence="1">
    <location>
        <begin position="1"/>
        <end position="106"/>
    </location>
</feature>
<dbReference type="Pfam" id="PF00078">
    <property type="entry name" value="RVT_1"/>
    <property type="match status" value="1"/>
</dbReference>
<dbReference type="Proteomes" id="UP000631114">
    <property type="component" value="Unassembled WGS sequence"/>
</dbReference>
<comment type="caution">
    <text evidence="2">The sequence shown here is derived from an EMBL/GenBank/DDBJ whole genome shotgun (WGS) entry which is preliminary data.</text>
</comment>
<dbReference type="EMBL" id="JADFTS010000008">
    <property type="protein sequence ID" value="KAF9594838.1"/>
    <property type="molecule type" value="Genomic_DNA"/>
</dbReference>
<dbReference type="InterPro" id="IPR012337">
    <property type="entry name" value="RNaseH-like_sf"/>
</dbReference>
<dbReference type="InterPro" id="IPR044730">
    <property type="entry name" value="RNase_H-like_dom_plant"/>
</dbReference>
<dbReference type="InterPro" id="IPR036397">
    <property type="entry name" value="RNaseH_sf"/>
</dbReference>
<keyword evidence="3" id="KW-1185">Reference proteome</keyword>
<dbReference type="InterPro" id="IPR002156">
    <property type="entry name" value="RNaseH_domain"/>
</dbReference>
<dbReference type="GO" id="GO:0003676">
    <property type="term" value="F:nucleic acid binding"/>
    <property type="evidence" value="ECO:0007669"/>
    <property type="project" value="InterPro"/>
</dbReference>
<evidence type="ECO:0000259" key="1">
    <source>
        <dbReference type="PROSITE" id="PS50878"/>
    </source>
</evidence>